<feature type="domain" description="MOSC" evidence="1">
    <location>
        <begin position="30"/>
        <end position="156"/>
    </location>
</feature>
<dbReference type="Pfam" id="PF03473">
    <property type="entry name" value="MOSC"/>
    <property type="match status" value="1"/>
</dbReference>
<dbReference type="InterPro" id="IPR011037">
    <property type="entry name" value="Pyrv_Knase-like_insert_dom_sf"/>
</dbReference>
<dbReference type="Proteomes" id="UP000050454">
    <property type="component" value="Unassembled WGS sequence"/>
</dbReference>
<keyword evidence="3" id="KW-1185">Reference proteome</keyword>
<organism evidence="2 3">
    <name type="scientific">Jiulongibacter sediminis</name>
    <dbReference type="NCBI Taxonomy" id="1605367"/>
    <lineage>
        <taxon>Bacteria</taxon>
        <taxon>Pseudomonadati</taxon>
        <taxon>Bacteroidota</taxon>
        <taxon>Cytophagia</taxon>
        <taxon>Cytophagales</taxon>
        <taxon>Leadbetterellaceae</taxon>
        <taxon>Jiulongibacter</taxon>
    </lineage>
</organism>
<gene>
    <name evidence="2" type="ORF">AFM12_01325</name>
</gene>
<sequence>MELKQLMKNYPKSGKVEWIGLREKNFDAPKAVNRASVTPEKGLEGDHYKGKSRKRQVTLIQKEHIDAVSSLMDKAIDPALLRRNVVVSGLNLLSLKDTTFQLGSAILRFTGLCHPCSRMEKNLGEGGYNAMRGHGGITAEVVKDGVFEIGDGLIISDQ</sequence>
<comment type="caution">
    <text evidence="2">The sequence shown here is derived from an EMBL/GenBank/DDBJ whole genome shotgun (WGS) entry which is preliminary data.</text>
</comment>
<reference evidence="2 3" key="1">
    <citation type="submission" date="2015-07" db="EMBL/GenBank/DDBJ databases">
        <title>The draft genome sequence of Leadbetterella sp. JN14-9.</title>
        <authorList>
            <person name="Liu Y."/>
            <person name="Du J."/>
            <person name="Shao Z."/>
        </authorList>
    </citation>
    <scope>NUCLEOTIDE SEQUENCE [LARGE SCALE GENOMIC DNA]</scope>
    <source>
        <strain evidence="2 3">JN14-9</strain>
    </source>
</reference>
<dbReference type="PANTHER" id="PTHR36930">
    <property type="entry name" value="METAL-SULFUR CLUSTER BIOSYNTHESIS PROTEINS YUAD-RELATED"/>
    <property type="match status" value="1"/>
</dbReference>
<dbReference type="GO" id="GO:0030170">
    <property type="term" value="F:pyridoxal phosphate binding"/>
    <property type="evidence" value="ECO:0007669"/>
    <property type="project" value="InterPro"/>
</dbReference>
<dbReference type="GO" id="GO:0030151">
    <property type="term" value="F:molybdenum ion binding"/>
    <property type="evidence" value="ECO:0007669"/>
    <property type="project" value="InterPro"/>
</dbReference>
<dbReference type="SUPFAM" id="SSF50800">
    <property type="entry name" value="PK beta-barrel domain-like"/>
    <property type="match status" value="1"/>
</dbReference>
<dbReference type="STRING" id="1605367.AFM12_01325"/>
<dbReference type="InterPro" id="IPR005302">
    <property type="entry name" value="MoCF_Sase_C"/>
</dbReference>
<dbReference type="PROSITE" id="PS51340">
    <property type="entry name" value="MOSC"/>
    <property type="match status" value="1"/>
</dbReference>
<evidence type="ECO:0000313" key="3">
    <source>
        <dbReference type="Proteomes" id="UP000050454"/>
    </source>
</evidence>
<proteinExistence type="predicted"/>
<dbReference type="GO" id="GO:0003824">
    <property type="term" value="F:catalytic activity"/>
    <property type="evidence" value="ECO:0007669"/>
    <property type="project" value="InterPro"/>
</dbReference>
<dbReference type="AlphaFoldDB" id="A0A0P7BXL6"/>
<protein>
    <recommendedName>
        <fullName evidence="1">MOSC domain-containing protein</fullName>
    </recommendedName>
</protein>
<evidence type="ECO:0000259" key="1">
    <source>
        <dbReference type="PROSITE" id="PS51340"/>
    </source>
</evidence>
<dbReference type="Gene3D" id="2.40.33.20">
    <property type="entry name" value="PK beta-barrel domain-like"/>
    <property type="match status" value="1"/>
</dbReference>
<dbReference type="OrthoDB" id="1550913at2"/>
<dbReference type="EMBL" id="LGTQ01000005">
    <property type="protein sequence ID" value="KPM49295.1"/>
    <property type="molecule type" value="Genomic_DNA"/>
</dbReference>
<dbReference type="InterPro" id="IPR052716">
    <property type="entry name" value="MOSC_domain"/>
</dbReference>
<dbReference type="PANTHER" id="PTHR36930:SF1">
    <property type="entry name" value="MOSC DOMAIN-CONTAINING PROTEIN"/>
    <property type="match status" value="1"/>
</dbReference>
<accession>A0A0P7BXL6</accession>
<evidence type="ECO:0000313" key="2">
    <source>
        <dbReference type="EMBL" id="KPM49295.1"/>
    </source>
</evidence>
<name>A0A0P7BXL6_9BACT</name>